<feature type="domain" description="Aspartate/ornithine carbamoyltransferase carbamoyl-P binding" evidence="9">
    <location>
        <begin position="2"/>
        <end position="139"/>
    </location>
</feature>
<reference evidence="11" key="1">
    <citation type="submission" date="2016-06" db="EMBL/GenBank/DDBJ databases">
        <authorList>
            <person name="Nascimento L."/>
            <person name="Pereira R.V."/>
            <person name="Martins L.F."/>
            <person name="Quaggio R.B."/>
            <person name="Silva A.M."/>
            <person name="Setubal J.C."/>
        </authorList>
    </citation>
    <scope>NUCLEOTIDE SEQUENCE [LARGE SCALE GENOMIC DNA]</scope>
</reference>
<feature type="binding site" evidence="7">
    <location>
        <position position="211"/>
    </location>
    <ligand>
        <name>L-aspartate</name>
        <dbReference type="ChEBI" id="CHEBI:29991"/>
    </ligand>
</feature>
<dbReference type="NCBIfam" id="TIGR00670">
    <property type="entry name" value="asp_carb_tr"/>
    <property type="match status" value="1"/>
</dbReference>
<dbReference type="GO" id="GO:0005829">
    <property type="term" value="C:cytosol"/>
    <property type="evidence" value="ECO:0007669"/>
    <property type="project" value="TreeGrafter"/>
</dbReference>
<evidence type="ECO:0000256" key="7">
    <source>
        <dbReference type="HAMAP-Rule" id="MF_00001"/>
    </source>
</evidence>
<dbReference type="InterPro" id="IPR006131">
    <property type="entry name" value="Asp_carbamoyltransf_Asp/Orn-bd"/>
</dbReference>
<dbReference type="SUPFAM" id="SSF53671">
    <property type="entry name" value="Aspartate/ornithine carbamoyltransferase"/>
    <property type="match status" value="1"/>
</dbReference>
<name>A0A1Y3PK15_9BACI</name>
<comment type="pathway">
    <text evidence="1 7">Pyrimidine metabolism; UMP biosynthesis via de novo pathway; (S)-dihydroorotate from bicarbonate: step 2/3.</text>
</comment>
<dbReference type="InterPro" id="IPR036901">
    <property type="entry name" value="Asp/Orn_carbamoylTrfase_sf"/>
</dbReference>
<evidence type="ECO:0000256" key="6">
    <source>
        <dbReference type="ARBA" id="ARBA00048859"/>
    </source>
</evidence>
<feature type="binding site" evidence="7">
    <location>
        <position position="77"/>
    </location>
    <ligand>
        <name>L-aspartate</name>
        <dbReference type="ChEBI" id="CHEBI:29991"/>
    </ligand>
</feature>
<dbReference type="EMBL" id="LZRT01000070">
    <property type="protein sequence ID" value="OUM87735.1"/>
    <property type="molecule type" value="Genomic_DNA"/>
</dbReference>
<keyword evidence="4 7" id="KW-0665">Pyrimidine biosynthesis</keyword>
<feature type="binding site" evidence="7">
    <location>
        <position position="160"/>
    </location>
    <ligand>
        <name>L-aspartate</name>
        <dbReference type="ChEBI" id="CHEBI:29991"/>
    </ligand>
</feature>
<evidence type="ECO:0000256" key="3">
    <source>
        <dbReference type="ARBA" id="ARBA00022679"/>
    </source>
</evidence>
<dbReference type="GO" id="GO:0006520">
    <property type="term" value="P:amino acid metabolic process"/>
    <property type="evidence" value="ECO:0007669"/>
    <property type="project" value="InterPro"/>
</dbReference>
<dbReference type="EC" id="2.1.3.2" evidence="7"/>
<dbReference type="AlphaFoldDB" id="A0A1Y3PK15"/>
<feature type="domain" description="Aspartate/ornithine carbamoyltransferase Asp/Orn-binding" evidence="8">
    <location>
        <begin position="146"/>
        <end position="289"/>
    </location>
</feature>
<dbReference type="HAMAP" id="MF_00001">
    <property type="entry name" value="Asp_carb_tr"/>
    <property type="match status" value="1"/>
</dbReference>
<evidence type="ECO:0000256" key="5">
    <source>
        <dbReference type="ARBA" id="ARBA00043884"/>
    </source>
</evidence>
<feature type="binding site" evidence="7">
    <location>
        <position position="253"/>
    </location>
    <ligand>
        <name>carbamoyl phosphate</name>
        <dbReference type="ChEBI" id="CHEBI:58228"/>
    </ligand>
</feature>
<feature type="binding site" evidence="7">
    <location>
        <position position="49"/>
    </location>
    <ligand>
        <name>carbamoyl phosphate</name>
        <dbReference type="ChEBI" id="CHEBI:58228"/>
    </ligand>
</feature>
<dbReference type="Gene3D" id="3.40.50.1370">
    <property type="entry name" value="Aspartate/ornithine carbamoyltransferase"/>
    <property type="match status" value="2"/>
</dbReference>
<dbReference type="GO" id="GO:0006207">
    <property type="term" value="P:'de novo' pyrimidine nucleobase biosynthetic process"/>
    <property type="evidence" value="ECO:0007669"/>
    <property type="project" value="InterPro"/>
</dbReference>
<evidence type="ECO:0000256" key="1">
    <source>
        <dbReference type="ARBA" id="ARBA00004852"/>
    </source>
</evidence>
<dbReference type="Proteomes" id="UP000196475">
    <property type="component" value="Unassembled WGS sequence"/>
</dbReference>
<accession>A0A1Y3PK15</accession>
<dbReference type="PANTHER" id="PTHR45753">
    <property type="entry name" value="ORNITHINE CARBAMOYLTRANSFERASE, MITOCHONDRIAL"/>
    <property type="match status" value="1"/>
</dbReference>
<dbReference type="GO" id="GO:0044205">
    <property type="term" value="P:'de novo' UMP biosynthetic process"/>
    <property type="evidence" value="ECO:0007669"/>
    <property type="project" value="UniProtKB-UniRule"/>
</dbReference>
<dbReference type="PRINTS" id="PR00101">
    <property type="entry name" value="ATCASE"/>
</dbReference>
<gene>
    <name evidence="7" type="primary">pyrB</name>
    <name evidence="10" type="ORF">BAA01_13075</name>
</gene>
<dbReference type="PANTHER" id="PTHR45753:SF6">
    <property type="entry name" value="ASPARTATE CARBAMOYLTRANSFERASE"/>
    <property type="match status" value="1"/>
</dbReference>
<evidence type="ECO:0000259" key="9">
    <source>
        <dbReference type="Pfam" id="PF02729"/>
    </source>
</evidence>
<sequence length="306" mass="33822">MKRLISVSELTKDEVEAILERAAYRLEHPVGQSLAQTVVANLFFEPSTRTRFSFEMAVKRLGGETLNFQPATSSLEKGESLEDTVRTLEAMGVDAMVIRHAENGIMRRLSEVVQVPLINAGEGTSEHPTQCLLDLLTIQRAFGRLNGIQVALIGDVLHSRVAGSHLNLLPQLGMEIMLAGPSAWMPERLPAGVRLVSMERALQADVVMMLRVQKERMSEAELPDYSAYREAYGLTVERASRLKPHAIIMHPSPVNRGVEIDGEVVDHPQSRIFEQVRNGVAVRMAVLEFVIKRGLSTNVCHEAAGV</sequence>
<dbReference type="InterPro" id="IPR002082">
    <property type="entry name" value="Asp_carbamoyltransf"/>
</dbReference>
<dbReference type="NCBIfam" id="NF002032">
    <property type="entry name" value="PRK00856.1"/>
    <property type="match status" value="1"/>
</dbReference>
<dbReference type="Pfam" id="PF00185">
    <property type="entry name" value="OTCace"/>
    <property type="match status" value="1"/>
</dbReference>
<proteinExistence type="inferred from homology"/>
<feature type="binding site" evidence="7">
    <location>
        <position position="127"/>
    </location>
    <ligand>
        <name>carbamoyl phosphate</name>
        <dbReference type="ChEBI" id="CHEBI:58228"/>
    </ligand>
</feature>
<organism evidence="10 11">
    <name type="scientific">Bacillus thermozeamaize</name>
    <dbReference type="NCBI Taxonomy" id="230954"/>
    <lineage>
        <taxon>Bacteria</taxon>
        <taxon>Bacillati</taxon>
        <taxon>Bacillota</taxon>
        <taxon>Bacilli</taxon>
        <taxon>Bacillales</taxon>
        <taxon>Bacillaceae</taxon>
        <taxon>Bacillus</taxon>
    </lineage>
</organism>
<comment type="catalytic activity">
    <reaction evidence="6 7">
        <text>carbamoyl phosphate + L-aspartate = N-carbamoyl-L-aspartate + phosphate + H(+)</text>
        <dbReference type="Rhea" id="RHEA:20013"/>
        <dbReference type="ChEBI" id="CHEBI:15378"/>
        <dbReference type="ChEBI" id="CHEBI:29991"/>
        <dbReference type="ChEBI" id="CHEBI:32814"/>
        <dbReference type="ChEBI" id="CHEBI:43474"/>
        <dbReference type="ChEBI" id="CHEBI:58228"/>
        <dbReference type="EC" id="2.1.3.2"/>
    </reaction>
</comment>
<keyword evidence="3 7" id="KW-0808">Transferase</keyword>
<dbReference type="UniPathway" id="UPA00070">
    <property type="reaction ID" value="UER00116"/>
</dbReference>
<dbReference type="PRINTS" id="PR00100">
    <property type="entry name" value="AOTCASE"/>
</dbReference>
<dbReference type="Pfam" id="PF02729">
    <property type="entry name" value="OTCace_N"/>
    <property type="match status" value="1"/>
</dbReference>
<feature type="binding site" evidence="7">
    <location>
        <position position="50"/>
    </location>
    <ligand>
        <name>carbamoyl phosphate</name>
        <dbReference type="ChEBI" id="CHEBI:58228"/>
    </ligand>
</feature>
<evidence type="ECO:0000256" key="2">
    <source>
        <dbReference type="ARBA" id="ARBA00008896"/>
    </source>
</evidence>
<evidence type="ECO:0000256" key="4">
    <source>
        <dbReference type="ARBA" id="ARBA00022975"/>
    </source>
</evidence>
<comment type="subunit">
    <text evidence="7">Heterododecamer (2C3:3R2) of six catalytic PyrB chains organized as two trimers (C3), and six regulatory PyrI chains organized as three dimers (R2).</text>
</comment>
<feature type="binding site" evidence="7">
    <location>
        <position position="130"/>
    </location>
    <ligand>
        <name>carbamoyl phosphate</name>
        <dbReference type="ChEBI" id="CHEBI:58228"/>
    </ligand>
</feature>
<evidence type="ECO:0000313" key="11">
    <source>
        <dbReference type="Proteomes" id="UP000196475"/>
    </source>
</evidence>
<evidence type="ECO:0000313" key="10">
    <source>
        <dbReference type="EMBL" id="OUM87735.1"/>
    </source>
</evidence>
<feature type="binding site" evidence="7">
    <location>
        <position position="252"/>
    </location>
    <ligand>
        <name>carbamoyl phosphate</name>
        <dbReference type="ChEBI" id="CHEBI:58228"/>
    </ligand>
</feature>
<protein>
    <recommendedName>
        <fullName evidence="7">Aspartate carbamoyltransferase</fullName>
        <ecNumber evidence="7">2.1.3.2</ecNumber>
    </recommendedName>
    <alternativeName>
        <fullName evidence="7">Aspartate transcarbamylase</fullName>
        <shortName evidence="7">ATCase</shortName>
    </alternativeName>
</protein>
<dbReference type="PROSITE" id="PS00097">
    <property type="entry name" value="CARBAMOYLTRANSFERASE"/>
    <property type="match status" value="1"/>
</dbReference>
<evidence type="ECO:0000259" key="8">
    <source>
        <dbReference type="Pfam" id="PF00185"/>
    </source>
</evidence>
<comment type="similarity">
    <text evidence="2 7">Belongs to the aspartate/ornithine carbamoyltransferase superfamily. ATCase family.</text>
</comment>
<dbReference type="GO" id="GO:0004070">
    <property type="term" value="F:aspartate carbamoyltransferase activity"/>
    <property type="evidence" value="ECO:0007669"/>
    <property type="project" value="UniProtKB-UniRule"/>
</dbReference>
<dbReference type="GO" id="GO:0016597">
    <property type="term" value="F:amino acid binding"/>
    <property type="evidence" value="ECO:0007669"/>
    <property type="project" value="InterPro"/>
</dbReference>
<dbReference type="InterPro" id="IPR006132">
    <property type="entry name" value="Asp/Orn_carbamoyltranf_P-bd"/>
</dbReference>
<feature type="binding site" evidence="7">
    <location>
        <position position="99"/>
    </location>
    <ligand>
        <name>carbamoyl phosphate</name>
        <dbReference type="ChEBI" id="CHEBI:58228"/>
    </ligand>
</feature>
<comment type="function">
    <text evidence="5 7">Catalyzes the condensation of carbamoyl phosphate and aspartate to form carbamoyl aspartate and inorganic phosphate, the committed step in the de novo pyrimidine nucleotide biosynthesis pathway.</text>
</comment>
<dbReference type="InterPro" id="IPR006130">
    <property type="entry name" value="Asp/Orn_carbamoylTrfase"/>
</dbReference>
<comment type="caution">
    <text evidence="10">The sequence shown here is derived from an EMBL/GenBank/DDBJ whole genome shotgun (WGS) entry which is preliminary data.</text>
</comment>